<dbReference type="InterPro" id="IPR013332">
    <property type="entry name" value="KPR_N"/>
</dbReference>
<sequence length="381" mass="42075">MPSTRPPSIHILGTGNLGSLLAFAIRKHHPHIPVTLLFHRPSLAREWRDAGEKITVTKKGVVQSLGWLGVEYLGSGEEPETGRIENLIVATKSYKTVEALRPLVGRLERGEGKREKRASVLFCQNGIGTIDSTLPLFPNPQTRPYFLTGIFNHGIYTNAPFSITHAGIANAFIGPAFSFDTMTPTKPSFHIRRQRNSNQNTYTSNRSLLNTLSTCHSLSITPTPALPLLHIQLAKLAVNAVINPLTALFRVQNGVVFENEHTRRLAELLVAELSPVLLGTLERVSQDLSLHAESRARFSVQGLMDEVKRVCEITKENKSSMRQDVEAGRKTEVGFINGWVVRMGRELGVDVRLNERVVELVEGGVRVDAGDEGNVREAFGV</sequence>
<dbReference type="EMBL" id="MU006571">
    <property type="protein sequence ID" value="KAF2747747.1"/>
    <property type="molecule type" value="Genomic_DNA"/>
</dbReference>
<dbReference type="AlphaFoldDB" id="A0A6A6VF58"/>
<evidence type="ECO:0000256" key="5">
    <source>
        <dbReference type="ARBA" id="ARBA00032024"/>
    </source>
</evidence>
<dbReference type="Gene3D" id="1.10.1040.10">
    <property type="entry name" value="N-(1-d-carboxylethyl)-l-norvaline Dehydrogenase, domain 2"/>
    <property type="match status" value="1"/>
</dbReference>
<dbReference type="EC" id="1.1.1.169" evidence="2"/>
<evidence type="ECO:0000256" key="1">
    <source>
        <dbReference type="ARBA" id="ARBA00007870"/>
    </source>
</evidence>
<evidence type="ECO:0000313" key="9">
    <source>
        <dbReference type="Proteomes" id="UP000799440"/>
    </source>
</evidence>
<dbReference type="Gene3D" id="3.40.50.720">
    <property type="entry name" value="NAD(P)-binding Rossmann-like Domain"/>
    <property type="match status" value="1"/>
</dbReference>
<evidence type="ECO:0000256" key="4">
    <source>
        <dbReference type="ARBA" id="ARBA00023002"/>
    </source>
</evidence>
<dbReference type="Proteomes" id="UP000799440">
    <property type="component" value="Unassembled WGS sequence"/>
</dbReference>
<evidence type="ECO:0000259" key="7">
    <source>
        <dbReference type="Pfam" id="PF08546"/>
    </source>
</evidence>
<evidence type="ECO:0000313" key="8">
    <source>
        <dbReference type="EMBL" id="KAF2747747.1"/>
    </source>
</evidence>
<feature type="domain" description="Ketopantoate reductase C-terminal" evidence="7">
    <location>
        <begin position="229"/>
        <end position="362"/>
    </location>
</feature>
<dbReference type="InterPro" id="IPR003710">
    <property type="entry name" value="ApbA"/>
</dbReference>
<keyword evidence="9" id="KW-1185">Reference proteome</keyword>
<dbReference type="PANTHER" id="PTHR43765:SF2">
    <property type="entry name" value="2-DEHYDROPANTOATE 2-REDUCTASE"/>
    <property type="match status" value="1"/>
</dbReference>
<name>A0A6A6VF58_9PLEO</name>
<dbReference type="SUPFAM" id="SSF48179">
    <property type="entry name" value="6-phosphogluconate dehydrogenase C-terminal domain-like"/>
    <property type="match status" value="1"/>
</dbReference>
<dbReference type="InterPro" id="IPR013328">
    <property type="entry name" value="6PGD_dom2"/>
</dbReference>
<evidence type="ECO:0000259" key="6">
    <source>
        <dbReference type="Pfam" id="PF02558"/>
    </source>
</evidence>
<keyword evidence="3" id="KW-0521">NADP</keyword>
<protein>
    <recommendedName>
        <fullName evidence="2">2-dehydropantoate 2-reductase</fullName>
        <ecNumber evidence="2">1.1.1.169</ecNumber>
    </recommendedName>
    <alternativeName>
        <fullName evidence="5">Ketopantoate reductase</fullName>
    </alternativeName>
</protein>
<dbReference type="GO" id="GO:0015940">
    <property type="term" value="P:pantothenate biosynthetic process"/>
    <property type="evidence" value="ECO:0007669"/>
    <property type="project" value="InterPro"/>
</dbReference>
<dbReference type="InterPro" id="IPR036291">
    <property type="entry name" value="NAD(P)-bd_dom_sf"/>
</dbReference>
<dbReference type="InterPro" id="IPR008927">
    <property type="entry name" value="6-PGluconate_DH-like_C_sf"/>
</dbReference>
<dbReference type="NCBIfam" id="TIGR00745">
    <property type="entry name" value="apbA_panE"/>
    <property type="match status" value="1"/>
</dbReference>
<dbReference type="PANTHER" id="PTHR43765">
    <property type="entry name" value="2-DEHYDROPANTOATE 2-REDUCTASE-RELATED"/>
    <property type="match status" value="1"/>
</dbReference>
<reference evidence="8" key="1">
    <citation type="journal article" date="2020" name="Stud. Mycol.">
        <title>101 Dothideomycetes genomes: a test case for predicting lifestyles and emergence of pathogens.</title>
        <authorList>
            <person name="Haridas S."/>
            <person name="Albert R."/>
            <person name="Binder M."/>
            <person name="Bloem J."/>
            <person name="Labutti K."/>
            <person name="Salamov A."/>
            <person name="Andreopoulos B."/>
            <person name="Baker S."/>
            <person name="Barry K."/>
            <person name="Bills G."/>
            <person name="Bluhm B."/>
            <person name="Cannon C."/>
            <person name="Castanera R."/>
            <person name="Culley D."/>
            <person name="Daum C."/>
            <person name="Ezra D."/>
            <person name="Gonzalez J."/>
            <person name="Henrissat B."/>
            <person name="Kuo A."/>
            <person name="Liang C."/>
            <person name="Lipzen A."/>
            <person name="Lutzoni F."/>
            <person name="Magnuson J."/>
            <person name="Mondo S."/>
            <person name="Nolan M."/>
            <person name="Ohm R."/>
            <person name="Pangilinan J."/>
            <person name="Park H.-J."/>
            <person name="Ramirez L."/>
            <person name="Alfaro M."/>
            <person name="Sun H."/>
            <person name="Tritt A."/>
            <person name="Yoshinaga Y."/>
            <person name="Zwiers L.-H."/>
            <person name="Turgeon B."/>
            <person name="Goodwin S."/>
            <person name="Spatafora J."/>
            <person name="Crous P."/>
            <person name="Grigoriev I."/>
        </authorList>
    </citation>
    <scope>NUCLEOTIDE SEQUENCE</scope>
    <source>
        <strain evidence="8">CBS 119925</strain>
    </source>
</reference>
<dbReference type="InterPro" id="IPR013752">
    <property type="entry name" value="KPA_reductase"/>
</dbReference>
<dbReference type="GO" id="GO:0005739">
    <property type="term" value="C:mitochondrion"/>
    <property type="evidence" value="ECO:0007669"/>
    <property type="project" value="TreeGrafter"/>
</dbReference>
<feature type="domain" description="Ketopantoate reductase N-terminal" evidence="6">
    <location>
        <begin position="9"/>
        <end position="175"/>
    </location>
</feature>
<accession>A0A6A6VF58</accession>
<dbReference type="OrthoDB" id="73846at2759"/>
<dbReference type="Pfam" id="PF08546">
    <property type="entry name" value="ApbA_C"/>
    <property type="match status" value="1"/>
</dbReference>
<dbReference type="GO" id="GO:0008677">
    <property type="term" value="F:2-dehydropantoate 2-reductase activity"/>
    <property type="evidence" value="ECO:0007669"/>
    <property type="project" value="UniProtKB-EC"/>
</dbReference>
<proteinExistence type="inferred from homology"/>
<comment type="similarity">
    <text evidence="1">Belongs to the ketopantoate reductase family.</text>
</comment>
<keyword evidence="4" id="KW-0560">Oxidoreductase</keyword>
<dbReference type="InterPro" id="IPR050838">
    <property type="entry name" value="Ketopantoate_reductase"/>
</dbReference>
<dbReference type="SUPFAM" id="SSF51735">
    <property type="entry name" value="NAD(P)-binding Rossmann-fold domains"/>
    <property type="match status" value="1"/>
</dbReference>
<gene>
    <name evidence="8" type="ORF">M011DRAFT_494127</name>
</gene>
<dbReference type="GO" id="GO:0050661">
    <property type="term" value="F:NADP binding"/>
    <property type="evidence" value="ECO:0007669"/>
    <property type="project" value="TreeGrafter"/>
</dbReference>
<organism evidence="8 9">
    <name type="scientific">Sporormia fimetaria CBS 119925</name>
    <dbReference type="NCBI Taxonomy" id="1340428"/>
    <lineage>
        <taxon>Eukaryota</taxon>
        <taxon>Fungi</taxon>
        <taxon>Dikarya</taxon>
        <taxon>Ascomycota</taxon>
        <taxon>Pezizomycotina</taxon>
        <taxon>Dothideomycetes</taxon>
        <taxon>Pleosporomycetidae</taxon>
        <taxon>Pleosporales</taxon>
        <taxon>Sporormiaceae</taxon>
        <taxon>Sporormia</taxon>
    </lineage>
</organism>
<evidence type="ECO:0000256" key="3">
    <source>
        <dbReference type="ARBA" id="ARBA00022857"/>
    </source>
</evidence>
<evidence type="ECO:0000256" key="2">
    <source>
        <dbReference type="ARBA" id="ARBA00013014"/>
    </source>
</evidence>
<dbReference type="Pfam" id="PF02558">
    <property type="entry name" value="ApbA"/>
    <property type="match status" value="1"/>
</dbReference>